<organism evidence="1">
    <name type="scientific">Tanacetum cinerariifolium</name>
    <name type="common">Dalmatian daisy</name>
    <name type="synonym">Chrysanthemum cinerariifolium</name>
    <dbReference type="NCBI Taxonomy" id="118510"/>
    <lineage>
        <taxon>Eukaryota</taxon>
        <taxon>Viridiplantae</taxon>
        <taxon>Streptophyta</taxon>
        <taxon>Embryophyta</taxon>
        <taxon>Tracheophyta</taxon>
        <taxon>Spermatophyta</taxon>
        <taxon>Magnoliopsida</taxon>
        <taxon>eudicotyledons</taxon>
        <taxon>Gunneridae</taxon>
        <taxon>Pentapetalae</taxon>
        <taxon>asterids</taxon>
        <taxon>campanulids</taxon>
        <taxon>Asterales</taxon>
        <taxon>Asteraceae</taxon>
        <taxon>Asteroideae</taxon>
        <taxon>Anthemideae</taxon>
        <taxon>Anthemidinae</taxon>
        <taxon>Tanacetum</taxon>
    </lineage>
</organism>
<sequence length="228" mass="26187">EQLLLTTPLRETSRDMLNNGYFCSAHSHSRQENWEMKHFLPRMLELVSEFEFPCHSTEITFLRLDLDYPEYWKPAERELLDAYALTFFENCLHRYPLPDGNTLTDLIIMFGLSHFNLMPLLQAWVDAATEASVMHFVDLLVYELRIMSNGEVRLDNAFSDVLVNSQVAFWLSNPTVRDIWAEQLENALLHGQLPDEEATETSLAYEVLAIGLDGLSAPPPLCRPISLP</sequence>
<protein>
    <submittedName>
        <fullName evidence="1">Uncharacterized protein</fullName>
    </submittedName>
</protein>
<dbReference type="EMBL" id="BKCJ011195840">
    <property type="protein sequence ID" value="GFD02120.1"/>
    <property type="molecule type" value="Genomic_DNA"/>
</dbReference>
<dbReference type="AlphaFoldDB" id="A0A699SX44"/>
<accession>A0A699SX44</accession>
<name>A0A699SX44_TANCI</name>
<evidence type="ECO:0000313" key="1">
    <source>
        <dbReference type="EMBL" id="GFD02120.1"/>
    </source>
</evidence>
<gene>
    <name evidence="1" type="ORF">Tci_874089</name>
</gene>
<proteinExistence type="predicted"/>
<reference evidence="1" key="1">
    <citation type="journal article" date="2019" name="Sci. Rep.">
        <title>Draft genome of Tanacetum cinerariifolium, the natural source of mosquito coil.</title>
        <authorList>
            <person name="Yamashiro T."/>
            <person name="Shiraishi A."/>
            <person name="Satake H."/>
            <person name="Nakayama K."/>
        </authorList>
    </citation>
    <scope>NUCLEOTIDE SEQUENCE</scope>
</reference>
<feature type="non-terminal residue" evidence="1">
    <location>
        <position position="1"/>
    </location>
</feature>
<comment type="caution">
    <text evidence="1">The sequence shown here is derived from an EMBL/GenBank/DDBJ whole genome shotgun (WGS) entry which is preliminary data.</text>
</comment>